<dbReference type="InterPro" id="IPR035897">
    <property type="entry name" value="Toll_tir_struct_dom_sf"/>
</dbReference>
<name>A0ABV2UTI4_9ACTN</name>
<accession>A0ABV2UTI4</accession>
<dbReference type="Pfam" id="PF08357">
    <property type="entry name" value="SEFIR"/>
    <property type="match status" value="1"/>
</dbReference>
<evidence type="ECO:0000313" key="4">
    <source>
        <dbReference type="Proteomes" id="UP001550210"/>
    </source>
</evidence>
<dbReference type="SUPFAM" id="SSF52200">
    <property type="entry name" value="Toll/Interleukin receptor TIR domain"/>
    <property type="match status" value="1"/>
</dbReference>
<protein>
    <submittedName>
        <fullName evidence="3">SEFIR domain-containing protein</fullName>
    </submittedName>
</protein>
<evidence type="ECO:0000256" key="1">
    <source>
        <dbReference type="SAM" id="MobiDB-lite"/>
    </source>
</evidence>
<proteinExistence type="predicted"/>
<dbReference type="PROSITE" id="PS51534">
    <property type="entry name" value="SEFIR"/>
    <property type="match status" value="1"/>
</dbReference>
<dbReference type="Proteomes" id="UP001550210">
    <property type="component" value="Unassembled WGS sequence"/>
</dbReference>
<sequence>MTDRVPEADGVPAADVALLLSDGAGRWLDAEPADIPLGAVRVGARQIHPVLPPPPAFPGHDAYLVRFPYELLLEPDVPGPLWFEVAFRLSCADGSAVVVTDAVPRTVLAQQAPSRVVLDGLLNFTAAEPGEPGAFTLPESLPVVDVFGIGGSTPRWRHSTKRPDGVRPGSYSGWVAILVPEGCDAVDVVCSARFDLGPDDAMGCLPAALPTSFTLRLDAAKAATAAAPRTAREPALPPAPTRPAVPAPRTAPVGTIRADAQAVVEGGLGAEAEDRGEAWLGSDAMPGGEDGGGAHSGVRRPVGVPRVFVSYAHDDEPHVEQVRLFADFLARDCGLDVVLDRWDTDRRRDWYLWAAEQVREADFVVVVASPMCRKVGDGQIDNTRHRGLQSELALIRENLHADRAAWTTKLLPVVLPGRTPSDLPAFLQPQSADHYIVSGNTVDGAQDLLRAVLRRPLHRRPAPSERVRLLDRLR</sequence>
<feature type="compositionally biased region" description="Pro residues" evidence="1">
    <location>
        <begin position="235"/>
        <end position="246"/>
    </location>
</feature>
<dbReference type="InterPro" id="IPR013568">
    <property type="entry name" value="SEFIR_dom"/>
</dbReference>
<comment type="caution">
    <text evidence="3">The sequence shown here is derived from an EMBL/GenBank/DDBJ whole genome shotgun (WGS) entry which is preliminary data.</text>
</comment>
<dbReference type="Gene3D" id="3.40.50.11530">
    <property type="match status" value="1"/>
</dbReference>
<evidence type="ECO:0000259" key="2">
    <source>
        <dbReference type="PROSITE" id="PS51534"/>
    </source>
</evidence>
<keyword evidence="4" id="KW-1185">Reference proteome</keyword>
<dbReference type="RefSeq" id="WP_355395158.1">
    <property type="nucleotide sequence ID" value="NZ_JBEXPZ010000010.1"/>
</dbReference>
<dbReference type="EMBL" id="JBEXPZ010000010">
    <property type="protein sequence ID" value="MET9844868.1"/>
    <property type="molecule type" value="Genomic_DNA"/>
</dbReference>
<evidence type="ECO:0000313" key="3">
    <source>
        <dbReference type="EMBL" id="MET9844868.1"/>
    </source>
</evidence>
<organism evidence="3 4">
    <name type="scientific">Streptomyces ossamyceticus</name>
    <dbReference type="NCBI Taxonomy" id="249581"/>
    <lineage>
        <taxon>Bacteria</taxon>
        <taxon>Bacillati</taxon>
        <taxon>Actinomycetota</taxon>
        <taxon>Actinomycetes</taxon>
        <taxon>Kitasatosporales</taxon>
        <taxon>Streptomycetaceae</taxon>
        <taxon>Streptomyces</taxon>
    </lineage>
</organism>
<feature type="region of interest" description="Disordered" evidence="1">
    <location>
        <begin position="225"/>
        <end position="248"/>
    </location>
</feature>
<feature type="domain" description="SEFIR" evidence="2">
    <location>
        <begin position="304"/>
        <end position="444"/>
    </location>
</feature>
<reference evidence="3 4" key="1">
    <citation type="submission" date="2024-06" db="EMBL/GenBank/DDBJ databases">
        <title>The Natural Products Discovery Center: Release of the First 8490 Sequenced Strains for Exploring Actinobacteria Biosynthetic Diversity.</title>
        <authorList>
            <person name="Kalkreuter E."/>
            <person name="Kautsar S.A."/>
            <person name="Yang D."/>
            <person name="Bader C.D."/>
            <person name="Teijaro C.N."/>
            <person name="Fluegel L."/>
            <person name="Davis C.M."/>
            <person name="Simpson J.R."/>
            <person name="Lauterbach L."/>
            <person name="Steele A.D."/>
            <person name="Gui C."/>
            <person name="Meng S."/>
            <person name="Li G."/>
            <person name="Viehrig K."/>
            <person name="Ye F."/>
            <person name="Su P."/>
            <person name="Kiefer A.F."/>
            <person name="Nichols A."/>
            <person name="Cepeda A.J."/>
            <person name="Yan W."/>
            <person name="Fan B."/>
            <person name="Jiang Y."/>
            <person name="Adhikari A."/>
            <person name="Zheng C.-J."/>
            <person name="Schuster L."/>
            <person name="Cowan T.M."/>
            <person name="Smanski M.J."/>
            <person name="Chevrette M.G."/>
            <person name="De Carvalho L.P.S."/>
            <person name="Shen B."/>
        </authorList>
    </citation>
    <scope>NUCLEOTIDE SEQUENCE [LARGE SCALE GENOMIC DNA]</scope>
    <source>
        <strain evidence="3 4">NPDC006434</strain>
    </source>
</reference>
<gene>
    <name evidence="3" type="ORF">ABZZ21_09845</name>
</gene>